<gene>
    <name evidence="2" type="ORF">D5F01_LYC24554</name>
</gene>
<name>A0A6G0HE40_LARCR</name>
<comment type="caution">
    <text evidence="2">The sequence shown here is derived from an EMBL/GenBank/DDBJ whole genome shotgun (WGS) entry which is preliminary data.</text>
</comment>
<dbReference type="EMBL" id="REGW02000557">
    <property type="protein sequence ID" value="KAE8277497.1"/>
    <property type="molecule type" value="Genomic_DNA"/>
</dbReference>
<keyword evidence="3" id="KW-1185">Reference proteome</keyword>
<feature type="compositionally biased region" description="Polar residues" evidence="1">
    <location>
        <begin position="520"/>
        <end position="531"/>
    </location>
</feature>
<dbReference type="Proteomes" id="UP000424527">
    <property type="component" value="Unassembled WGS sequence"/>
</dbReference>
<sequence>MRCDVVLVEFHVWLEDLPPGTDEQRRAAPRQEELAAVLDWISTAQHAATAVRVVVIDVDIETVKTSDFVMLNNLYGSKFELIPGLSANALADAMRVPKVLYRRAVDSHIPECQETPVSSQRCVVCWDRGAEFVNLILTCPSSFQVVRMEDDRGALLIYRSHDTPLQWHNCTQFCPLSPEQQRAETVLQELGLLVSSHGAFLNLDTISAFPPQSDLNCEQVQPARWSVGEYTVEDPYAIRLPRYENYPERTGLLVFEELCRRSNNRGGIVVSIPSADYIPGPGCETVRLLSRHAKTGPAGSTDDDDNDDDDDDNRVHYSMHSLTGIIWDMAKWGVCRYSLGYLDYTFGNSEGAPTFVELSRLINTAATRIRTLHYQYTRNFAFGDGTHSYAHVDGVYKLEGGMFFQRVTEETALTKSFVQVPNVPNLRLGISSDMNVGAPLASHQRTHHPGRHRDGRFHTTRRPRCQLELQRHGSVRQQGHGQYLRPFAVHSGRTERQPSEITFLWRTEHKSRGREPSPNLPQLHQRGQASR</sequence>
<organism evidence="2 3">
    <name type="scientific">Larimichthys crocea</name>
    <name type="common">Large yellow croaker</name>
    <name type="synonym">Pseudosciaena crocea</name>
    <dbReference type="NCBI Taxonomy" id="215358"/>
    <lineage>
        <taxon>Eukaryota</taxon>
        <taxon>Metazoa</taxon>
        <taxon>Chordata</taxon>
        <taxon>Craniata</taxon>
        <taxon>Vertebrata</taxon>
        <taxon>Euteleostomi</taxon>
        <taxon>Actinopterygii</taxon>
        <taxon>Neopterygii</taxon>
        <taxon>Teleostei</taxon>
        <taxon>Neoteleostei</taxon>
        <taxon>Acanthomorphata</taxon>
        <taxon>Eupercaria</taxon>
        <taxon>Sciaenidae</taxon>
        <taxon>Larimichthys</taxon>
    </lineage>
</organism>
<dbReference type="AlphaFoldDB" id="A0A6G0HE40"/>
<proteinExistence type="predicted"/>
<accession>A0A6G0HE40</accession>
<reference evidence="2 3" key="1">
    <citation type="submission" date="2019-07" db="EMBL/GenBank/DDBJ databases">
        <title>Chromosome genome assembly for large yellow croaker.</title>
        <authorList>
            <person name="Xiao S."/>
        </authorList>
    </citation>
    <scope>NUCLEOTIDE SEQUENCE [LARGE SCALE GENOMIC DNA]</scope>
    <source>
        <strain evidence="2">JMULYC20181020</strain>
        <tissue evidence="2">Muscle</tissue>
    </source>
</reference>
<evidence type="ECO:0000313" key="3">
    <source>
        <dbReference type="Proteomes" id="UP000424527"/>
    </source>
</evidence>
<protein>
    <submittedName>
        <fullName evidence="2">Uncharacterized protein</fullName>
    </submittedName>
</protein>
<evidence type="ECO:0000256" key="1">
    <source>
        <dbReference type="SAM" id="MobiDB-lite"/>
    </source>
</evidence>
<feature type="region of interest" description="Disordered" evidence="1">
    <location>
        <begin position="508"/>
        <end position="531"/>
    </location>
</feature>
<evidence type="ECO:0000313" key="2">
    <source>
        <dbReference type="EMBL" id="KAE8277497.1"/>
    </source>
</evidence>